<dbReference type="AlphaFoldDB" id="A0A1G1WVC8"/>
<dbReference type="InterPro" id="IPR005144">
    <property type="entry name" value="ATP-cone_dom"/>
</dbReference>
<comment type="function">
    <text evidence="3">Negatively regulates transcription of bacterial ribonucleotide reductase nrd genes and operons by binding to NrdR-boxes.</text>
</comment>
<dbReference type="GO" id="GO:0005524">
    <property type="term" value="F:ATP binding"/>
    <property type="evidence" value="ECO:0007669"/>
    <property type="project" value="UniProtKB-UniRule"/>
</dbReference>
<evidence type="ECO:0000256" key="2">
    <source>
        <dbReference type="ARBA" id="ARBA00022840"/>
    </source>
</evidence>
<keyword evidence="3" id="KW-0678">Repressor</keyword>
<evidence type="ECO:0000259" key="4">
    <source>
        <dbReference type="PROSITE" id="PS51161"/>
    </source>
</evidence>
<dbReference type="InterPro" id="IPR003796">
    <property type="entry name" value="RNR_NrdR-like"/>
</dbReference>
<dbReference type="EMBL" id="MHDA01000037">
    <property type="protein sequence ID" value="OGY31117.1"/>
    <property type="molecule type" value="Genomic_DNA"/>
</dbReference>
<sequence>METVVDEGLFVIKKNGRRERFDSGKLLAGLYKACEKRHPPLGSVESIAYKVESILRSWGGPEVSSSDIGRLVLAELRELDQIAYLRFASVYLGFSSLEDLQAEIEAMRGQKESPVADCQTTLWPIEQMEDLTRSVLRFQVKRKRGRPKGKKRAG</sequence>
<dbReference type="PANTHER" id="PTHR30455:SF2">
    <property type="entry name" value="TRANSCRIPTIONAL REPRESSOR NRDR"/>
    <property type="match status" value="1"/>
</dbReference>
<comment type="similarity">
    <text evidence="3">Belongs to the NrdR family.</text>
</comment>
<gene>
    <name evidence="3" type="primary">nrdR</name>
    <name evidence="5" type="ORF">A3A57_01860</name>
</gene>
<proteinExistence type="inferred from homology"/>
<keyword evidence="3" id="KW-0804">Transcription</keyword>
<feature type="domain" description="ATP-cone" evidence="4">
    <location>
        <begin position="9"/>
        <end position="99"/>
    </location>
</feature>
<protein>
    <recommendedName>
        <fullName evidence="3">Transcriptional repressor NrdR</fullName>
    </recommendedName>
</protein>
<evidence type="ECO:0000256" key="1">
    <source>
        <dbReference type="ARBA" id="ARBA00022741"/>
    </source>
</evidence>
<dbReference type="Pfam" id="PF03477">
    <property type="entry name" value="ATP-cone"/>
    <property type="match status" value="1"/>
</dbReference>
<dbReference type="PANTHER" id="PTHR30455">
    <property type="entry name" value="TRANSCRIPTIONAL REPRESSOR NRDR"/>
    <property type="match status" value="1"/>
</dbReference>
<evidence type="ECO:0000313" key="6">
    <source>
        <dbReference type="Proteomes" id="UP000179279"/>
    </source>
</evidence>
<dbReference type="GO" id="GO:0045892">
    <property type="term" value="P:negative regulation of DNA-templated transcription"/>
    <property type="evidence" value="ECO:0007669"/>
    <property type="project" value="UniProtKB-UniRule"/>
</dbReference>
<evidence type="ECO:0000256" key="3">
    <source>
        <dbReference type="HAMAP-Rule" id="MF_00440"/>
    </source>
</evidence>
<dbReference type="Proteomes" id="UP000179279">
    <property type="component" value="Unassembled WGS sequence"/>
</dbReference>
<comment type="caution">
    <text evidence="3">Lacks conserved residue(s) required for the propagation of feature annotation.</text>
</comment>
<accession>A0A1G1WVC8</accession>
<dbReference type="HAMAP" id="MF_00440">
    <property type="entry name" value="NrdR"/>
    <property type="match status" value="1"/>
</dbReference>
<reference evidence="5 6" key="1">
    <citation type="journal article" date="2016" name="Nat. Commun.">
        <title>Thousands of microbial genomes shed light on interconnected biogeochemical processes in an aquifer system.</title>
        <authorList>
            <person name="Anantharaman K."/>
            <person name="Brown C.T."/>
            <person name="Hug L.A."/>
            <person name="Sharon I."/>
            <person name="Castelle C.J."/>
            <person name="Probst A.J."/>
            <person name="Thomas B.C."/>
            <person name="Singh A."/>
            <person name="Wilkins M.J."/>
            <person name="Karaoz U."/>
            <person name="Brodie E.L."/>
            <person name="Williams K.H."/>
            <person name="Hubbard S.S."/>
            <person name="Banfield J.F."/>
        </authorList>
    </citation>
    <scope>NUCLEOTIDE SEQUENCE [LARGE SCALE GENOMIC DNA]</scope>
</reference>
<dbReference type="PROSITE" id="PS51161">
    <property type="entry name" value="ATP_CONE"/>
    <property type="match status" value="1"/>
</dbReference>
<keyword evidence="1 3" id="KW-0547">Nucleotide-binding</keyword>
<keyword evidence="3" id="KW-0805">Transcription regulation</keyword>
<organism evidence="5 6">
    <name type="scientific">Candidatus Woykebacteria bacterium RIFCSPLOWO2_01_FULL_41_12</name>
    <dbReference type="NCBI Taxonomy" id="1802604"/>
    <lineage>
        <taxon>Bacteria</taxon>
        <taxon>Candidatus Woykeibacteriota</taxon>
    </lineage>
</organism>
<comment type="caution">
    <text evidence="5">The sequence shown here is derived from an EMBL/GenBank/DDBJ whole genome shotgun (WGS) entry which is preliminary data.</text>
</comment>
<dbReference type="GO" id="GO:0008270">
    <property type="term" value="F:zinc ion binding"/>
    <property type="evidence" value="ECO:0007669"/>
    <property type="project" value="InterPro"/>
</dbReference>
<name>A0A1G1WVC8_9BACT</name>
<evidence type="ECO:0000313" key="5">
    <source>
        <dbReference type="EMBL" id="OGY31117.1"/>
    </source>
</evidence>
<dbReference type="GO" id="GO:0003677">
    <property type="term" value="F:DNA binding"/>
    <property type="evidence" value="ECO:0007669"/>
    <property type="project" value="UniProtKB-KW"/>
</dbReference>
<keyword evidence="3" id="KW-0238">DNA-binding</keyword>
<keyword evidence="2 3" id="KW-0067">ATP-binding</keyword>